<accession>A0A839H1X8</accession>
<dbReference type="AlphaFoldDB" id="A0A839H1X8"/>
<organism evidence="1 2">
    <name type="scientific">Rufibacter quisquiliarum</name>
    <dbReference type="NCBI Taxonomy" id="1549639"/>
    <lineage>
        <taxon>Bacteria</taxon>
        <taxon>Pseudomonadati</taxon>
        <taxon>Bacteroidota</taxon>
        <taxon>Cytophagia</taxon>
        <taxon>Cytophagales</taxon>
        <taxon>Hymenobacteraceae</taxon>
        <taxon>Rufibacter</taxon>
    </lineage>
</organism>
<comment type="caution">
    <text evidence="1">The sequence shown here is derived from an EMBL/GenBank/DDBJ whole genome shotgun (WGS) entry which is preliminary data.</text>
</comment>
<sequence length="250" mass="28592">MLDNLFNGLREGYFLNERFNQAYTNDVTSSIIEYLLTVTTAQNLLDYKNGAYVINLEYDADLFFKNAFFPYKEIGDGLFNNKTISRPIVKGPTRPGRIDIGLTLADQTYYSHFASKHGIELKGINPTTELVIEDIDRLVESMENQLQDFENSIESCYSIFVKKLGGNVRLSKADSLMKAKNKFITELTSEISQKINFNSTHFEIFDKVFTIKSTNDYSDLSEEDLQELDSSEVGRDTKIIFGVVVKIFRK</sequence>
<gene>
    <name evidence="1" type="ORF">FHS90_004632</name>
</gene>
<proteinExistence type="predicted"/>
<reference evidence="1 2" key="1">
    <citation type="submission" date="2020-08" db="EMBL/GenBank/DDBJ databases">
        <title>Genomic Encyclopedia of Type Strains, Phase IV (KMG-IV): sequencing the most valuable type-strain genomes for metagenomic binning, comparative biology and taxonomic classification.</title>
        <authorList>
            <person name="Goeker M."/>
        </authorList>
    </citation>
    <scope>NUCLEOTIDE SEQUENCE [LARGE SCALE GENOMIC DNA]</scope>
    <source>
        <strain evidence="1 2">DSM 29854</strain>
    </source>
</reference>
<protein>
    <submittedName>
        <fullName evidence="1">Uncharacterized protein</fullName>
    </submittedName>
</protein>
<evidence type="ECO:0000313" key="2">
    <source>
        <dbReference type="Proteomes" id="UP000563094"/>
    </source>
</evidence>
<evidence type="ECO:0000313" key="1">
    <source>
        <dbReference type="EMBL" id="MBA9079891.1"/>
    </source>
</evidence>
<dbReference type="EMBL" id="JACJIQ010000036">
    <property type="protein sequence ID" value="MBA9079891.1"/>
    <property type="molecule type" value="Genomic_DNA"/>
</dbReference>
<keyword evidence="2" id="KW-1185">Reference proteome</keyword>
<dbReference type="RefSeq" id="WP_182514609.1">
    <property type="nucleotide sequence ID" value="NZ_JACJIQ010000036.1"/>
</dbReference>
<name>A0A839H1X8_9BACT</name>
<dbReference type="Proteomes" id="UP000563094">
    <property type="component" value="Unassembled WGS sequence"/>
</dbReference>